<feature type="region of interest" description="Disordered" evidence="1">
    <location>
        <begin position="25"/>
        <end position="51"/>
    </location>
</feature>
<dbReference type="OMA" id="ENECICC"/>
<dbReference type="EMBL" id="CM004474">
    <property type="protein sequence ID" value="OCT81571.1"/>
    <property type="molecule type" value="Genomic_DNA"/>
</dbReference>
<dbReference type="Proteomes" id="UP000694892">
    <property type="component" value="Chromosome 5L"/>
</dbReference>
<feature type="compositionally biased region" description="Acidic residues" evidence="1">
    <location>
        <begin position="32"/>
        <end position="42"/>
    </location>
</feature>
<evidence type="ECO:0000313" key="3">
    <source>
        <dbReference type="EMBL" id="OCT81571.1"/>
    </source>
</evidence>
<dbReference type="Pfam" id="PF20478">
    <property type="entry name" value="P2RX7_C"/>
    <property type="match status" value="2"/>
</dbReference>
<name>A0A974HL22_XENLA</name>
<protein>
    <recommendedName>
        <fullName evidence="2">P2X purinoreceptor 7 intracellular domain-containing protein</fullName>
    </recommendedName>
</protein>
<dbReference type="PANTHER" id="PTHR36981:SF7">
    <property type="entry name" value="P2X PURINOCEPTOR 7-LIKE ISOFORM X1"/>
    <property type="match status" value="1"/>
</dbReference>
<dbReference type="AlphaFoldDB" id="A0A974HL22"/>
<evidence type="ECO:0000256" key="1">
    <source>
        <dbReference type="SAM" id="MobiDB-lite"/>
    </source>
</evidence>
<reference evidence="4" key="1">
    <citation type="journal article" date="2016" name="Nature">
        <title>Genome evolution in the allotetraploid frog Xenopus laevis.</title>
        <authorList>
            <person name="Session A.M."/>
            <person name="Uno Y."/>
            <person name="Kwon T."/>
            <person name="Chapman J.A."/>
            <person name="Toyoda A."/>
            <person name="Takahashi S."/>
            <person name="Fukui A."/>
            <person name="Hikosaka A."/>
            <person name="Suzuki A."/>
            <person name="Kondo M."/>
            <person name="van Heeringen S.J."/>
            <person name="Quigley I."/>
            <person name="Heinz S."/>
            <person name="Ogino H."/>
            <person name="Ochi H."/>
            <person name="Hellsten U."/>
            <person name="Lyons J.B."/>
            <person name="Simakov O."/>
            <person name="Putnam N."/>
            <person name="Stites J."/>
            <person name="Kuroki Y."/>
            <person name="Tanaka T."/>
            <person name="Michiue T."/>
            <person name="Watanabe M."/>
            <person name="Bogdanovic O."/>
            <person name="Lister R."/>
            <person name="Georgiou G."/>
            <person name="Paranjpe S.S."/>
            <person name="van Kruijsbergen I."/>
            <person name="Shu S."/>
            <person name="Carlson J."/>
            <person name="Kinoshita T."/>
            <person name="Ohta Y."/>
            <person name="Mawaribuchi S."/>
            <person name="Jenkins J."/>
            <person name="Grimwood J."/>
            <person name="Schmutz J."/>
            <person name="Mitros T."/>
            <person name="Mozaffari S.V."/>
            <person name="Suzuki Y."/>
            <person name="Haramoto Y."/>
            <person name="Yamamoto T.S."/>
            <person name="Takagi C."/>
            <person name="Heald R."/>
            <person name="Miller K."/>
            <person name="Haudenschild C."/>
            <person name="Kitzman J."/>
            <person name="Nakayama T."/>
            <person name="Izutsu Y."/>
            <person name="Robert J."/>
            <person name="Fortriede J."/>
            <person name="Burns K."/>
            <person name="Lotay V."/>
            <person name="Karimi K."/>
            <person name="Yasuoka Y."/>
            <person name="Dichmann D.S."/>
            <person name="Flajnik M.F."/>
            <person name="Houston D.W."/>
            <person name="Shendure J."/>
            <person name="DuPasquier L."/>
            <person name="Vize P.D."/>
            <person name="Zorn A.M."/>
            <person name="Ito M."/>
            <person name="Marcotte E.M."/>
            <person name="Wallingford J.B."/>
            <person name="Ito Y."/>
            <person name="Asashima M."/>
            <person name="Ueno N."/>
            <person name="Matsuda Y."/>
            <person name="Veenstra G.J."/>
            <person name="Fujiyama A."/>
            <person name="Harland R.M."/>
            <person name="Taira M."/>
            <person name="Rokhsar D.S."/>
        </authorList>
    </citation>
    <scope>NUCLEOTIDE SEQUENCE [LARGE SCALE GENOMIC DNA]</scope>
    <source>
        <strain evidence="4">J</strain>
    </source>
</reference>
<feature type="domain" description="P2X purinoreceptor 7 intracellular" evidence="2">
    <location>
        <begin position="20"/>
        <end position="85"/>
    </location>
</feature>
<sequence>MRNRTEILQDCFPLNPSKNRRRRFIENRENEELTSSEEASDKEEEKEISESSTFIIDPKRIGNTKWCQCGMCRLMETAVESICCYDVPEMNVKIPVDAFSITDNTEFQNECTNLERQDWNFRMSKFNINSQPRWPEYMRKLAYRAFIVWIYIFLGFQNRKPIPSCAVNEIRTFPDPQGHYVGFLFPSDYVAEDLAYESD</sequence>
<accession>A0A974HL22</accession>
<feature type="domain" description="P2X purinoreceptor 7 intracellular" evidence="2">
    <location>
        <begin position="134"/>
        <end position="183"/>
    </location>
</feature>
<evidence type="ECO:0000313" key="4">
    <source>
        <dbReference type="Proteomes" id="UP000694892"/>
    </source>
</evidence>
<evidence type="ECO:0000259" key="2">
    <source>
        <dbReference type="Pfam" id="PF20478"/>
    </source>
</evidence>
<dbReference type="InterPro" id="IPR046815">
    <property type="entry name" value="P2RX7_C"/>
</dbReference>
<organism evidence="3 4">
    <name type="scientific">Xenopus laevis</name>
    <name type="common">African clawed frog</name>
    <dbReference type="NCBI Taxonomy" id="8355"/>
    <lineage>
        <taxon>Eukaryota</taxon>
        <taxon>Metazoa</taxon>
        <taxon>Chordata</taxon>
        <taxon>Craniata</taxon>
        <taxon>Vertebrata</taxon>
        <taxon>Euteleostomi</taxon>
        <taxon>Amphibia</taxon>
        <taxon>Batrachia</taxon>
        <taxon>Anura</taxon>
        <taxon>Pipoidea</taxon>
        <taxon>Pipidae</taxon>
        <taxon>Xenopodinae</taxon>
        <taxon>Xenopus</taxon>
        <taxon>Xenopus</taxon>
    </lineage>
</organism>
<dbReference type="PANTHER" id="PTHR36981">
    <property type="entry name" value="ZGC:195170"/>
    <property type="match status" value="1"/>
</dbReference>
<gene>
    <name evidence="3" type="ORF">XELAEV_18028394mg</name>
</gene>
<proteinExistence type="predicted"/>